<organism evidence="1 2">
    <name type="scientific">Rariglobus hedericola</name>
    <dbReference type="NCBI Taxonomy" id="2597822"/>
    <lineage>
        <taxon>Bacteria</taxon>
        <taxon>Pseudomonadati</taxon>
        <taxon>Verrucomicrobiota</taxon>
        <taxon>Opitutia</taxon>
        <taxon>Opitutales</taxon>
        <taxon>Opitutaceae</taxon>
        <taxon>Rariglobus</taxon>
    </lineage>
</organism>
<dbReference type="RefSeq" id="WP_144354300.1">
    <property type="nucleotide sequence ID" value="NZ_CBCRVV010000033.1"/>
</dbReference>
<comment type="caution">
    <text evidence="1">The sequence shown here is derived from an EMBL/GenBank/DDBJ whole genome shotgun (WGS) entry which is preliminary data.</text>
</comment>
<dbReference type="EMBL" id="VMBG01000005">
    <property type="protein sequence ID" value="TSJ74701.1"/>
    <property type="molecule type" value="Genomic_DNA"/>
</dbReference>
<evidence type="ECO:0000313" key="1">
    <source>
        <dbReference type="EMBL" id="TSJ74701.1"/>
    </source>
</evidence>
<proteinExistence type="predicted"/>
<dbReference type="Proteomes" id="UP000315648">
    <property type="component" value="Unassembled WGS sequence"/>
</dbReference>
<keyword evidence="2" id="KW-1185">Reference proteome</keyword>
<evidence type="ECO:0000313" key="2">
    <source>
        <dbReference type="Proteomes" id="UP000315648"/>
    </source>
</evidence>
<dbReference type="SUPFAM" id="SSF89550">
    <property type="entry name" value="PHP domain-like"/>
    <property type="match status" value="1"/>
</dbReference>
<sequence>MPYPEAYSAYLKTLPFLGRVTSTHHEVIAGAYEEILVTYEVGSAAMADGAWLKLVFKFYSDWAPFQTTHPQAANYLTASYVPRATFPDESPATVRALKVRFDQKGHERPYQKAVIIDIIDGYLKPGDRIEIRLGDRSFGGPGTRVQTFVEEVFRFRVFVDTAGASRFSPVPGDITLAIRAGAAARAVLLSPRLVRPGTPFNATYRLDDAWGNLASVNAAPSVLEVRRDGRVLSTHPLSWADHSGAWARVPLVLDEAGDYELVVDGTVAPLTVDPATPAVRAHFADLHVHSEDTVGINDTRYNLSFARDAAGLDVVGYTANDFNVRADRWADAVKICRELNAPGTFLCFPGTEWCGSSAVGGDRNVIFLGEEVRFPLDKNGKSMRVFDWNEDTTKSRGQEADLWSASELHNAYRDMGDNVLLIPHVGGRRAIFDWHDAALERLVEIASSWGHFDWFYKDALARGLKVGASAAGDEHRGRPGGGAPGVGSFGTHGGVTGFIADEITATAVGRALRARHTWATTGRRAVALLSGYGHPQGDHFTHTGPLTLNYDVLGDAGWERLELRDDQGTVLLTRDLDAESGLARNRFRVRWGGARIKDRYRWAEWRGIIVVTGTAVKSFTVRGCEHPEETVKQTSPGVFEVRTDTYGDADHVEIEVDDLAAARIDLHLDIDAYNKTGPAMERNIDTHTPGTAQVVSGADLLANDDVRWELGGAELFVAVERLTDRPLPLRVTGSHTVEPVNGPHGHRALYLFARERDDHKVWTSPLFVTFAS</sequence>
<dbReference type="InterPro" id="IPR016195">
    <property type="entry name" value="Pol/histidinol_Pase-like"/>
</dbReference>
<reference evidence="1 2" key="1">
    <citation type="submission" date="2019-07" db="EMBL/GenBank/DDBJ databases">
        <title>Description of 53C-WASEF.</title>
        <authorList>
            <person name="Pitt A."/>
            <person name="Hahn M.W."/>
        </authorList>
    </citation>
    <scope>NUCLEOTIDE SEQUENCE [LARGE SCALE GENOMIC DNA]</scope>
    <source>
        <strain evidence="1 2">53C-WASEF</strain>
    </source>
</reference>
<dbReference type="Gene3D" id="3.20.20.140">
    <property type="entry name" value="Metal-dependent hydrolases"/>
    <property type="match status" value="1"/>
</dbReference>
<dbReference type="OrthoDB" id="543560at2"/>
<accession>A0A556QDJ5</accession>
<name>A0A556QDJ5_9BACT</name>
<protein>
    <recommendedName>
        <fullName evidence="3">DUF3604 domain-containing protein</fullName>
    </recommendedName>
</protein>
<dbReference type="AlphaFoldDB" id="A0A556QDJ5"/>
<evidence type="ECO:0008006" key="3">
    <source>
        <dbReference type="Google" id="ProtNLM"/>
    </source>
</evidence>
<gene>
    <name evidence="1" type="ORF">FPL22_17305</name>
</gene>